<evidence type="ECO:0000256" key="9">
    <source>
        <dbReference type="ARBA" id="ARBA00022989"/>
    </source>
</evidence>
<dbReference type="AlphaFoldDB" id="A0A316U0C9"/>
<evidence type="ECO:0000256" key="13">
    <source>
        <dbReference type="ARBA" id="ARBA00093457"/>
    </source>
</evidence>
<dbReference type="GeneID" id="37015171"/>
<accession>A0A316U0C9</accession>
<comment type="pathway">
    <text evidence="2 14">Protein modification; protein glycosylation.</text>
</comment>
<gene>
    <name evidence="16" type="ORF">BCV69DRAFT_285577</name>
</gene>
<feature type="transmembrane region" description="Helical" evidence="14">
    <location>
        <begin position="58"/>
        <end position="82"/>
    </location>
</feature>
<feature type="transmembrane region" description="Helical" evidence="14">
    <location>
        <begin position="305"/>
        <end position="325"/>
    </location>
</feature>
<evidence type="ECO:0000256" key="14">
    <source>
        <dbReference type="RuleBase" id="RU364047"/>
    </source>
</evidence>
<evidence type="ECO:0000256" key="5">
    <source>
        <dbReference type="ARBA" id="ARBA00022676"/>
    </source>
</evidence>
<organism evidence="16 17">
    <name type="scientific">Pseudomicrostroma glucosiphilum</name>
    <dbReference type="NCBI Taxonomy" id="1684307"/>
    <lineage>
        <taxon>Eukaryota</taxon>
        <taxon>Fungi</taxon>
        <taxon>Dikarya</taxon>
        <taxon>Basidiomycota</taxon>
        <taxon>Ustilaginomycotina</taxon>
        <taxon>Exobasidiomycetes</taxon>
        <taxon>Microstromatales</taxon>
        <taxon>Microstromatales incertae sedis</taxon>
        <taxon>Pseudomicrostroma</taxon>
    </lineage>
</organism>
<keyword evidence="6 14" id="KW-0808">Transferase</keyword>
<evidence type="ECO:0000256" key="1">
    <source>
        <dbReference type="ARBA" id="ARBA00004477"/>
    </source>
</evidence>
<feature type="compositionally biased region" description="Polar residues" evidence="15">
    <location>
        <begin position="1"/>
        <end position="11"/>
    </location>
</feature>
<dbReference type="Pfam" id="PF05208">
    <property type="entry name" value="ALG3"/>
    <property type="match status" value="1"/>
</dbReference>
<comment type="similarity">
    <text evidence="13">Belongs to the glycosyltransferase ALG3 family.</text>
</comment>
<dbReference type="InterPro" id="IPR007873">
    <property type="entry name" value="Glycosyltransferase_ALG3"/>
</dbReference>
<evidence type="ECO:0000256" key="4">
    <source>
        <dbReference type="ARBA" id="ARBA00015561"/>
    </source>
</evidence>
<name>A0A316U0C9_9BASI</name>
<reference evidence="16 17" key="1">
    <citation type="journal article" date="2018" name="Mol. Biol. Evol.">
        <title>Broad Genomic Sampling Reveals a Smut Pathogenic Ancestry of the Fungal Clade Ustilaginomycotina.</title>
        <authorList>
            <person name="Kijpornyongpan T."/>
            <person name="Mondo S.J."/>
            <person name="Barry K."/>
            <person name="Sandor L."/>
            <person name="Lee J."/>
            <person name="Lipzen A."/>
            <person name="Pangilinan J."/>
            <person name="LaButti K."/>
            <person name="Hainaut M."/>
            <person name="Henrissat B."/>
            <person name="Grigoriev I.V."/>
            <person name="Spatafora J.W."/>
            <person name="Aime M.C."/>
        </authorList>
    </citation>
    <scope>NUCLEOTIDE SEQUENCE [LARGE SCALE GENOMIC DNA]</scope>
    <source>
        <strain evidence="16 17">MCA 4718</strain>
    </source>
</reference>
<feature type="transmembrane region" description="Helical" evidence="14">
    <location>
        <begin position="251"/>
        <end position="271"/>
    </location>
</feature>
<feature type="transmembrane region" description="Helical" evidence="14">
    <location>
        <begin position="346"/>
        <end position="370"/>
    </location>
</feature>
<feature type="region of interest" description="Disordered" evidence="15">
    <location>
        <begin position="441"/>
        <end position="463"/>
    </location>
</feature>
<evidence type="ECO:0000256" key="6">
    <source>
        <dbReference type="ARBA" id="ARBA00022679"/>
    </source>
</evidence>
<evidence type="ECO:0000313" key="16">
    <source>
        <dbReference type="EMBL" id="PWN17981.1"/>
    </source>
</evidence>
<evidence type="ECO:0000256" key="12">
    <source>
        <dbReference type="ARBA" id="ARBA00049506"/>
    </source>
</evidence>
<proteinExistence type="inferred from homology"/>
<dbReference type="EMBL" id="KZ819339">
    <property type="protein sequence ID" value="PWN17981.1"/>
    <property type="molecule type" value="Genomic_DNA"/>
</dbReference>
<evidence type="ECO:0000256" key="15">
    <source>
        <dbReference type="SAM" id="MobiDB-lite"/>
    </source>
</evidence>
<dbReference type="EC" id="2.4.1.258" evidence="3 14"/>
<feature type="region of interest" description="Disordered" evidence="15">
    <location>
        <begin position="1"/>
        <end position="30"/>
    </location>
</feature>
<evidence type="ECO:0000256" key="8">
    <source>
        <dbReference type="ARBA" id="ARBA00022824"/>
    </source>
</evidence>
<evidence type="ECO:0000256" key="10">
    <source>
        <dbReference type="ARBA" id="ARBA00023136"/>
    </source>
</evidence>
<comment type="catalytic activity">
    <reaction evidence="12 14">
        <text>an alpha-D-Man-(1-&gt;2)-alpha-D-Man-(1-&gt;2)-alpha-D-Man-(1-&gt;3)-[alpha-D-Man-(1-&gt;6)]-beta-D-Man-(1-&gt;4)-beta-D-GlcNAc-(1-&gt;4)-alpha-D-GlcNAc-diphospho-di-trans,poly-cis-dolichol + a di-trans,poly-cis-dolichyl beta-D-mannosyl phosphate = an alpha-D-Man-(1-&gt;2)-alpha-D-Man-(1-&gt;2)-alpha-D-Man-(1-&gt;3)-[alpha-D-Man-(1-&gt;3)-alpha-D-Man-(1-&gt;6)]-beta-D-Man-(1-&gt;4)-beta-D-GlcNAc-(1-&gt;4)-alpha-D-GlcNAc-diphospho-di-trans,poly-cis-dolichol + a di-trans,poly-cis-dolichyl phosphate + H(+)</text>
        <dbReference type="Rhea" id="RHEA:29527"/>
        <dbReference type="Rhea" id="RHEA-COMP:19498"/>
        <dbReference type="Rhea" id="RHEA-COMP:19501"/>
        <dbReference type="Rhea" id="RHEA-COMP:19516"/>
        <dbReference type="Rhea" id="RHEA-COMP:19517"/>
        <dbReference type="ChEBI" id="CHEBI:15378"/>
        <dbReference type="ChEBI" id="CHEBI:57683"/>
        <dbReference type="ChEBI" id="CHEBI:58211"/>
        <dbReference type="ChEBI" id="CHEBI:132515"/>
        <dbReference type="ChEBI" id="CHEBI:132516"/>
        <dbReference type="EC" id="2.4.1.258"/>
    </reaction>
    <physiologicalReaction direction="left-to-right" evidence="12 14">
        <dbReference type="Rhea" id="RHEA:29528"/>
    </physiologicalReaction>
</comment>
<dbReference type="GO" id="GO:0052925">
    <property type="term" value="F:dol-P-Man:Man(5)GlcNAc(2)-PP-Dol alpha-1,3-mannosyltransferase activity"/>
    <property type="evidence" value="ECO:0007669"/>
    <property type="project" value="UniProtKB-EC"/>
</dbReference>
<dbReference type="PANTHER" id="PTHR12646">
    <property type="entry name" value="NOT56 - RELATED"/>
    <property type="match status" value="1"/>
</dbReference>
<feature type="transmembrane region" description="Helical" evidence="14">
    <location>
        <begin position="218"/>
        <end position="239"/>
    </location>
</feature>
<evidence type="ECO:0000256" key="3">
    <source>
        <dbReference type="ARBA" id="ARBA00011964"/>
    </source>
</evidence>
<dbReference type="Proteomes" id="UP000245942">
    <property type="component" value="Unassembled WGS sequence"/>
</dbReference>
<dbReference type="RefSeq" id="XP_025345141.1">
    <property type="nucleotide sequence ID" value="XM_025493437.1"/>
</dbReference>
<evidence type="ECO:0000256" key="11">
    <source>
        <dbReference type="ARBA" id="ARBA00044743"/>
    </source>
</evidence>
<evidence type="ECO:0000313" key="17">
    <source>
        <dbReference type="Proteomes" id="UP000245942"/>
    </source>
</evidence>
<feature type="transmembrane region" description="Helical" evidence="14">
    <location>
        <begin position="182"/>
        <end position="206"/>
    </location>
</feature>
<protein>
    <recommendedName>
        <fullName evidence="4 14">Dol-P-Man:Man(5)GlcNAc(2)-PP-Dol alpha-1,3-mannosyltransferase</fullName>
        <ecNumber evidence="3 14">2.4.1.258</ecNumber>
    </recommendedName>
    <alternativeName>
        <fullName evidence="14">Dol-P-Man-dependent alpha(1-3)-mannosyltransferase</fullName>
    </alternativeName>
</protein>
<comment type="subcellular location">
    <subcellularLocation>
        <location evidence="1 14">Endoplasmic reticulum membrane</location>
        <topology evidence="1 14">Multi-pass membrane protein</topology>
    </subcellularLocation>
</comment>
<comment type="function">
    <text evidence="11 14">Dol-P-Man:Man(5)GlcNAc(2)-PP-Dol alpha-1,3-mannosyltransferase that operates in the biosynthetic pathway of dolichol-linked oligosaccharides, the glycan precursors employed in protein asparagine (N)-glycosylation. The assembly of dolichol-linked oligosaccharides begins on the cytosolic side of the endoplasmic reticulum membrane and finishes in its lumen. The sequential addition of sugars to dolichol pyrophosphate produces dolichol-linked oligosaccharides containing fourteen sugars, including two GlcNAcs, nine mannoses and three glucoses. Once assembled, the oligosaccharide is transferred from the lipid to nascent proteins by oligosaccharyltransferases. In the lumen of the endoplasmic reticulum, adds the first dolichyl beta-D-mannosyl phosphate derived mannose in an alpha-1,3 linkage to Man(5)GlcNAc(2)-PP-dolichol to produce Man(6)GlcNAc(2)-PP-dolichol.</text>
</comment>
<dbReference type="OrthoDB" id="20028at2759"/>
<dbReference type="GO" id="GO:0005789">
    <property type="term" value="C:endoplasmic reticulum membrane"/>
    <property type="evidence" value="ECO:0007669"/>
    <property type="project" value="UniProtKB-SubCell"/>
</dbReference>
<keyword evidence="9 14" id="KW-1133">Transmembrane helix</keyword>
<evidence type="ECO:0000256" key="7">
    <source>
        <dbReference type="ARBA" id="ARBA00022692"/>
    </source>
</evidence>
<keyword evidence="8 14" id="KW-0256">Endoplasmic reticulum</keyword>
<sequence>MAPRSNVSSPRNGRLPPSSPAQAPAPRDKAATKQKMTLQDLVNRLHPTVKEILFTQRYFWHVAAAVLVADSILTLAIIRFVAYTEIDFSTYMQQAQQFLADGQRNYSQIKGDTGPCVYPAGHLFFYSIIHRLTDGGKNLRVGQYLFGGLYMISQALMVAIYQKAGAPAILLPILASSKRLHSIYALRMFNDGVAMTIMFSAILLLANHKYRMGTVVTSLALSVKMNILLFVPALAVILFRARGFWPGLVDGLTLVLVQVLVSLPFSLTHPFEYFSQAFDLSRVFLYKWTVNLRFLPEEVFLDVRLSMALLLVHAGLLIAFGWYKWTAISRIGASSWFRAQWRAKEVLSPKFIVLSLLTSNLIGIICARSLHYQFYAWYAQSLPLLLWNVNLQGTTKAILPIAIEVAWNTYPSTNTSSLLLCASNLLLLLGLFKMDHAGLEASSSTSNGIRSKSSSASGTQKKD</sequence>
<dbReference type="STRING" id="1684307.A0A316U0C9"/>
<dbReference type="UniPathway" id="UPA00378"/>
<keyword evidence="10 14" id="KW-0472">Membrane</keyword>
<evidence type="ECO:0000256" key="2">
    <source>
        <dbReference type="ARBA" id="ARBA00004922"/>
    </source>
</evidence>
<dbReference type="PANTHER" id="PTHR12646:SF0">
    <property type="entry name" value="DOL-P-MAN:MAN(5)GLCNAC(2)-PP-DOL ALPHA-1,3-MANNOSYLTRANSFERASE"/>
    <property type="match status" value="1"/>
</dbReference>
<keyword evidence="7 14" id="KW-0812">Transmembrane</keyword>
<keyword evidence="17" id="KW-1185">Reference proteome</keyword>
<keyword evidence="5 14" id="KW-0328">Glycosyltransferase</keyword>